<dbReference type="GO" id="GO:0003723">
    <property type="term" value="F:RNA binding"/>
    <property type="evidence" value="ECO:0007669"/>
    <property type="project" value="InterPro"/>
</dbReference>
<dbReference type="InterPro" id="IPR003165">
    <property type="entry name" value="Piwi"/>
</dbReference>
<dbReference type="SMART" id="SM00950">
    <property type="entry name" value="Piwi"/>
    <property type="match status" value="1"/>
</dbReference>
<dbReference type="FunFam" id="2.170.260.10:FF:000008">
    <property type="entry name" value="Protein argonaute 7"/>
    <property type="match status" value="1"/>
</dbReference>
<dbReference type="Pfam" id="PF16488">
    <property type="entry name" value="ArgoL2"/>
    <property type="match status" value="1"/>
</dbReference>
<dbReference type="PROSITE" id="PS50821">
    <property type="entry name" value="PAZ"/>
    <property type="match status" value="1"/>
</dbReference>
<comment type="similarity">
    <text evidence="1">Belongs to the argonaute family. Ago subfamily.</text>
</comment>
<dbReference type="Pfam" id="PF08699">
    <property type="entry name" value="ArgoL1"/>
    <property type="match status" value="1"/>
</dbReference>
<dbReference type="InterPro" id="IPR014811">
    <property type="entry name" value="ArgoL1"/>
</dbReference>
<dbReference type="Pfam" id="PF16486">
    <property type="entry name" value="ArgoN"/>
    <property type="match status" value="1"/>
</dbReference>
<evidence type="ECO:0000259" key="5">
    <source>
        <dbReference type="PROSITE" id="PS50822"/>
    </source>
</evidence>
<dbReference type="InterPro" id="IPR045246">
    <property type="entry name" value="Piwi_ago-like"/>
</dbReference>
<sequence>MKRSLLKRKKRILELQALLESKVIKESQATPSKDVVDSDPHALEATTIPKQPNSMDIKINKCARLTIGYIFDAQENATLACFTKVESVVGGTKVPLEEEALKGYVKGKETVNLKELEGPSTLPATLTEREDFTSTVRMLVVKVGVVNCNSMASQGGKVEGDGIFSSQKIADSACCTKSETSFQIRSPMSRPAYGTDGRVIQLLANHFNVKFTRHDAVFYNYSITIKSNDKIDETIATSKSLGRKILDKLYQTYSSELNGKEFVYDGAKSLFTVGPLPQNNFEFTVVLDNSSSRSASGNPGKGSPIEGDQKRLKHSYLTRTYNVEMKFATMIPLETIAHALKGINSEHTHDALRVLDIILRQQHAKRGCLLIKQSFFDGNHANFVDLGGGVTGCRGIHTSFRTTGADVSTTLIMSPGPVLNFLLANQNVQNPLQIDWVKAKRMLKNIRIKTEHNKKEFKITGISELPCNQQSFNMKVRNNDGESQMVEITVYDYFRESHNIELTWSAYAPCLDVGKPTQPNYLPVELCHLIPLQCYTKALSSQQRASLVEKSRQKPQERISVVTNILKKNQYDEDPILRACGFYIDKQLTKLDGRVLHAPKLKIGNEEELVPQNGRWNFNRKRLLRPVKIGQKDQYWAIVNFSARCDLSYLSRELLSCARNKGIHMERPYTIIEEDRQWLKLSPVVRVERMFEKMMPHIPEKPKFLLCVLPEKKNSEIYGPWKKKNLVEMGIVTQCISPTKINDQYLTNVLLKINTKLGGINSLLAIEYPSIPLINKDVMMIFGMDVSHGSRHSDLPSVAAVVGSRQWPLVSRYRASVTTQSSKLEMIDSLFKLGADGKDEGMIRDGVGESQFNQVLNVELTQFLKAFEHLGEPTPPKFTLIVAQKNHHTKLFLANGSENVPPGTVVDTMVVHPRNYDFYMCPQAGMIGMSRPVHYNVLLDEIGFSPDDLQKFVHSLSYVYQRSTSAVSMVAPVCYAHLAASQMSQFIKLDAAEEPSSEASAGERMTFPQLPRLHENVRHTMFFC</sequence>
<dbReference type="Pfam" id="PF02170">
    <property type="entry name" value="PAZ"/>
    <property type="match status" value="1"/>
</dbReference>
<feature type="domain" description="Piwi" evidence="5">
    <location>
        <begin position="704"/>
        <end position="988"/>
    </location>
</feature>
<evidence type="ECO:0000256" key="2">
    <source>
        <dbReference type="ARBA" id="ARBA00023158"/>
    </source>
</evidence>
<dbReference type="GO" id="GO:0031047">
    <property type="term" value="P:regulatory ncRNA-mediated gene silencing"/>
    <property type="evidence" value="ECO:0007669"/>
    <property type="project" value="UniProtKB-KW"/>
</dbReference>
<dbReference type="InterPro" id="IPR012337">
    <property type="entry name" value="RNaseH-like_sf"/>
</dbReference>
<dbReference type="Gene3D" id="3.40.50.2300">
    <property type="match status" value="1"/>
</dbReference>
<name>A0A8J5LJV9_ZINOF</name>
<evidence type="ECO:0000313" key="7">
    <source>
        <dbReference type="Proteomes" id="UP000734854"/>
    </source>
</evidence>
<dbReference type="PROSITE" id="PS50822">
    <property type="entry name" value="PIWI"/>
    <property type="match status" value="1"/>
</dbReference>
<feature type="region of interest" description="Disordered" evidence="3">
    <location>
        <begin position="290"/>
        <end position="309"/>
    </location>
</feature>
<dbReference type="InterPro" id="IPR036085">
    <property type="entry name" value="PAZ_dom_sf"/>
</dbReference>
<dbReference type="AlphaFoldDB" id="A0A8J5LJV9"/>
<dbReference type="Pfam" id="PF02171">
    <property type="entry name" value="Piwi"/>
    <property type="match status" value="1"/>
</dbReference>
<dbReference type="Gene3D" id="2.170.260.10">
    <property type="entry name" value="paz domain"/>
    <property type="match status" value="1"/>
</dbReference>
<dbReference type="InterPro" id="IPR032472">
    <property type="entry name" value="ArgoL2"/>
</dbReference>
<organism evidence="6 7">
    <name type="scientific">Zingiber officinale</name>
    <name type="common">Ginger</name>
    <name type="synonym">Amomum zingiber</name>
    <dbReference type="NCBI Taxonomy" id="94328"/>
    <lineage>
        <taxon>Eukaryota</taxon>
        <taxon>Viridiplantae</taxon>
        <taxon>Streptophyta</taxon>
        <taxon>Embryophyta</taxon>
        <taxon>Tracheophyta</taxon>
        <taxon>Spermatophyta</taxon>
        <taxon>Magnoliopsida</taxon>
        <taxon>Liliopsida</taxon>
        <taxon>Zingiberales</taxon>
        <taxon>Zingiberaceae</taxon>
        <taxon>Zingiber</taxon>
    </lineage>
</organism>
<gene>
    <name evidence="6" type="ORF">ZIOFF_025563</name>
</gene>
<proteinExistence type="inferred from homology"/>
<evidence type="ECO:0000259" key="4">
    <source>
        <dbReference type="PROSITE" id="PS50821"/>
    </source>
</evidence>
<evidence type="ECO:0000256" key="3">
    <source>
        <dbReference type="SAM" id="MobiDB-lite"/>
    </source>
</evidence>
<dbReference type="SUPFAM" id="SSF101690">
    <property type="entry name" value="PAZ domain"/>
    <property type="match status" value="1"/>
</dbReference>
<comment type="caution">
    <text evidence="6">The sequence shown here is derived from an EMBL/GenBank/DDBJ whole genome shotgun (WGS) entry which is preliminary data.</text>
</comment>
<dbReference type="Gene3D" id="3.30.420.10">
    <property type="entry name" value="Ribonuclease H-like superfamily/Ribonuclease H"/>
    <property type="match status" value="1"/>
</dbReference>
<evidence type="ECO:0000256" key="1">
    <source>
        <dbReference type="ARBA" id="ARBA00008201"/>
    </source>
</evidence>
<dbReference type="InterPro" id="IPR003100">
    <property type="entry name" value="PAZ_dom"/>
</dbReference>
<dbReference type="SUPFAM" id="SSF53098">
    <property type="entry name" value="Ribonuclease H-like"/>
    <property type="match status" value="1"/>
</dbReference>
<dbReference type="InterPro" id="IPR036397">
    <property type="entry name" value="RNaseH_sf"/>
</dbReference>
<feature type="domain" description="PAZ" evidence="4">
    <location>
        <begin position="417"/>
        <end position="531"/>
    </location>
</feature>
<dbReference type="InterPro" id="IPR032474">
    <property type="entry name" value="Argonaute_N"/>
</dbReference>
<dbReference type="PANTHER" id="PTHR22891">
    <property type="entry name" value="EUKARYOTIC TRANSLATION INITIATION FACTOR 2C"/>
    <property type="match status" value="1"/>
</dbReference>
<dbReference type="SMART" id="SM01163">
    <property type="entry name" value="DUF1785"/>
    <property type="match status" value="1"/>
</dbReference>
<protein>
    <submittedName>
        <fullName evidence="6">Uncharacterized protein</fullName>
    </submittedName>
</protein>
<dbReference type="CDD" id="cd04657">
    <property type="entry name" value="Piwi_ago-like"/>
    <property type="match status" value="1"/>
</dbReference>
<reference evidence="6 7" key="1">
    <citation type="submission" date="2020-08" db="EMBL/GenBank/DDBJ databases">
        <title>Plant Genome Project.</title>
        <authorList>
            <person name="Zhang R.-G."/>
        </authorList>
    </citation>
    <scope>NUCLEOTIDE SEQUENCE [LARGE SCALE GENOMIC DNA]</scope>
    <source>
        <tissue evidence="6">Rhizome</tissue>
    </source>
</reference>
<dbReference type="CDD" id="cd02846">
    <property type="entry name" value="PAZ_argonaute_like"/>
    <property type="match status" value="1"/>
</dbReference>
<evidence type="ECO:0000313" key="6">
    <source>
        <dbReference type="EMBL" id="KAG6515178.1"/>
    </source>
</evidence>
<keyword evidence="2" id="KW-0943">RNA-mediated gene silencing</keyword>
<dbReference type="Proteomes" id="UP000734854">
    <property type="component" value="Unassembled WGS sequence"/>
</dbReference>
<keyword evidence="7" id="KW-1185">Reference proteome</keyword>
<dbReference type="EMBL" id="JACMSC010000007">
    <property type="protein sequence ID" value="KAG6515178.1"/>
    <property type="molecule type" value="Genomic_DNA"/>
</dbReference>
<accession>A0A8J5LJV9</accession>
<dbReference type="SMART" id="SM00949">
    <property type="entry name" value="PAZ"/>
    <property type="match status" value="1"/>
</dbReference>